<reference evidence="2" key="1">
    <citation type="submission" date="2010-06" db="EMBL/GenBank/DDBJ databases">
        <authorList>
            <person name="Jiang H."/>
            <person name="Abraham K."/>
            <person name="Ali S."/>
            <person name="Alsbrooks S.L."/>
            <person name="Anim B.N."/>
            <person name="Anosike U.S."/>
            <person name="Attaway T."/>
            <person name="Bandaranaike D.P."/>
            <person name="Battles P.K."/>
            <person name="Bell S.N."/>
            <person name="Bell A.V."/>
            <person name="Beltran B."/>
            <person name="Bickham C."/>
            <person name="Bustamante Y."/>
            <person name="Caleb T."/>
            <person name="Canada A."/>
            <person name="Cardenas V."/>
            <person name="Carter K."/>
            <person name="Chacko J."/>
            <person name="Chandrabose M.N."/>
            <person name="Chavez D."/>
            <person name="Chavez A."/>
            <person name="Chen L."/>
            <person name="Chu H.-S."/>
            <person name="Claassen K.J."/>
            <person name="Cockrell R."/>
            <person name="Collins M."/>
            <person name="Cooper J.A."/>
            <person name="Cree A."/>
            <person name="Curry S.M."/>
            <person name="Da Y."/>
            <person name="Dao M.D."/>
            <person name="Das B."/>
            <person name="Davila M.-L."/>
            <person name="Davy-Carroll L."/>
            <person name="Denson S."/>
            <person name="Dinh H."/>
            <person name="Ebong V.E."/>
            <person name="Edwards J.R."/>
            <person name="Egan A."/>
            <person name="El-Daye J."/>
            <person name="Escobedo L."/>
            <person name="Fernandez S."/>
            <person name="Fernando P.R."/>
            <person name="Flagg N."/>
            <person name="Forbes L.D."/>
            <person name="Fowler R.G."/>
            <person name="Fu Q."/>
            <person name="Gabisi R.A."/>
            <person name="Ganer J."/>
            <person name="Garbino Pronczuk A."/>
            <person name="Garcia R.M."/>
            <person name="Garner T."/>
            <person name="Garrett T.E."/>
            <person name="Gonzalez D.A."/>
            <person name="Hamid H."/>
            <person name="Hawkins E.S."/>
            <person name="Hirani K."/>
            <person name="Hogues M.E."/>
            <person name="Hollins B."/>
            <person name="Hsiao C.-H."/>
            <person name="Jabil R."/>
            <person name="James M.L."/>
            <person name="Jhangiani S.N."/>
            <person name="Johnson B."/>
            <person name="Johnson Q."/>
            <person name="Joshi V."/>
            <person name="Kalu J.B."/>
            <person name="Kam C."/>
            <person name="Kashfia A."/>
            <person name="Keebler J."/>
            <person name="Kisamo H."/>
            <person name="Kovar C.L."/>
            <person name="Lago L.A."/>
            <person name="Lai C.-Y."/>
            <person name="Laidlaw J."/>
            <person name="Lara F."/>
            <person name="Le T.-K."/>
            <person name="Lee S.L."/>
            <person name="Legall F.H."/>
            <person name="Lemon S.J."/>
            <person name="Lewis L.R."/>
            <person name="Li B."/>
            <person name="Liu Y."/>
            <person name="Liu Y.-S."/>
            <person name="Lopez J."/>
            <person name="Lozado R.J."/>
            <person name="Lu J."/>
            <person name="Madu R.C."/>
            <person name="Maheshwari M."/>
            <person name="Maheshwari R."/>
            <person name="Malloy K."/>
            <person name="Martinez E."/>
            <person name="Mathew T."/>
            <person name="Mercado I.C."/>
            <person name="Mercado C."/>
            <person name="Meyer B."/>
            <person name="Montgomery K."/>
            <person name="Morgan M.B."/>
            <person name="Munidasa M."/>
            <person name="Nazareth L.V."/>
            <person name="Nelson J."/>
            <person name="Ng B.M."/>
            <person name="Nguyen N.B."/>
            <person name="Nguyen P.Q."/>
            <person name="Nguyen T."/>
            <person name="Obregon M."/>
            <person name="Okwuonu G.O."/>
            <person name="Onwere C.G."/>
            <person name="Orozco G."/>
            <person name="Parra A."/>
            <person name="Patel S."/>
            <person name="Patil S."/>
            <person name="Perez A."/>
            <person name="Perez Y."/>
            <person name="Pham C."/>
            <person name="Primus E.L."/>
            <person name="Pu L.-L."/>
            <person name="Puazo M."/>
            <person name="Qin X."/>
            <person name="Quiroz J.B."/>
            <person name="Reese J."/>
            <person name="Richards S."/>
            <person name="Rives C.M."/>
            <person name="Robberts R."/>
            <person name="Ruiz S.J."/>
            <person name="Ruiz M.J."/>
            <person name="Santibanez J."/>
            <person name="Schneider B.W."/>
            <person name="Sisson I."/>
            <person name="Smith M."/>
            <person name="Sodergren E."/>
            <person name="Song X.-Z."/>
            <person name="Song B.B."/>
            <person name="Summersgill H."/>
            <person name="Thelus R."/>
            <person name="Thornton R.D."/>
            <person name="Trejos Z.Y."/>
            <person name="Usmani K."/>
            <person name="Vattathil S."/>
            <person name="Villasana D."/>
            <person name="Walker D.L."/>
            <person name="Wang S."/>
            <person name="Wang K."/>
            <person name="White C.S."/>
            <person name="Williams A.C."/>
            <person name="Williamson J."/>
            <person name="Wilson K."/>
            <person name="Woghiren I.O."/>
            <person name="Woodworth J.R."/>
            <person name="Worley K.C."/>
            <person name="Wright R.A."/>
            <person name="Wu W."/>
            <person name="Young L."/>
            <person name="Zhang L."/>
            <person name="Zhang J."/>
            <person name="Zhu Y."/>
            <person name="Muzny D.M."/>
            <person name="Weinstock G."/>
            <person name="Gibbs R.A."/>
        </authorList>
    </citation>
    <scope>NUCLEOTIDE SEQUENCE [LARGE SCALE GENOMIC DNA]</scope>
    <source>
        <strain evidence="2">LSR1</strain>
    </source>
</reference>
<accession>A0A8R2B2P1</accession>
<evidence type="ECO:0000313" key="1">
    <source>
        <dbReference type="EnsemblMetazoa" id="XP_008179037.1"/>
    </source>
</evidence>
<dbReference type="OrthoDB" id="6585863at2759"/>
<dbReference type="AlphaFoldDB" id="A0A8R2B2P1"/>
<name>A0A8R2B2P1_ACYPI</name>
<dbReference type="GeneID" id="103308082"/>
<organism evidence="1 2">
    <name type="scientific">Acyrthosiphon pisum</name>
    <name type="common">Pea aphid</name>
    <dbReference type="NCBI Taxonomy" id="7029"/>
    <lineage>
        <taxon>Eukaryota</taxon>
        <taxon>Metazoa</taxon>
        <taxon>Ecdysozoa</taxon>
        <taxon>Arthropoda</taxon>
        <taxon>Hexapoda</taxon>
        <taxon>Insecta</taxon>
        <taxon>Pterygota</taxon>
        <taxon>Neoptera</taxon>
        <taxon>Paraneoptera</taxon>
        <taxon>Hemiptera</taxon>
        <taxon>Sternorrhyncha</taxon>
        <taxon>Aphidomorpha</taxon>
        <taxon>Aphidoidea</taxon>
        <taxon>Aphididae</taxon>
        <taxon>Macrosiphini</taxon>
        <taxon>Acyrthosiphon</taxon>
    </lineage>
</organism>
<keyword evidence="2" id="KW-1185">Reference proteome</keyword>
<dbReference type="RefSeq" id="XP_008179037.1">
    <property type="nucleotide sequence ID" value="XM_008180815.1"/>
</dbReference>
<sequence>MIKKSNKKFEDLEVGVNVRVSIPDVDRARGLPRNVLAAIISIEDNMYKLGTENGILKHLYTRTEIFLYKEKFILLENVLKLSAEKEITFREAAGVNSVMGTQGFQRCHCKTKCKTTKCTCRSNNRLYTWKCHNSLSCENK</sequence>
<dbReference type="EnsemblMetazoa" id="XM_008180815.1">
    <property type="protein sequence ID" value="XP_008179037.1"/>
    <property type="gene ID" value="LOC103308082"/>
</dbReference>
<protein>
    <submittedName>
        <fullName evidence="1">Uncharacterized protein</fullName>
    </submittedName>
</protein>
<reference evidence="1" key="2">
    <citation type="submission" date="2022-06" db="UniProtKB">
        <authorList>
            <consortium name="EnsemblMetazoa"/>
        </authorList>
    </citation>
    <scope>IDENTIFICATION</scope>
</reference>
<dbReference type="Proteomes" id="UP000007819">
    <property type="component" value="Chromosome X"/>
</dbReference>
<proteinExistence type="predicted"/>
<dbReference type="KEGG" id="api:103308082"/>
<evidence type="ECO:0000313" key="2">
    <source>
        <dbReference type="Proteomes" id="UP000007819"/>
    </source>
</evidence>